<keyword evidence="2" id="KW-1185">Reference proteome</keyword>
<sequence>MPDMSGFPVNFPACIKVMVSFIPPYHHSDLIKCQYYLTFDTSWIYAHGREDVNPWKILPLR</sequence>
<dbReference type="Proteomes" id="UP000219439">
    <property type="component" value="Unassembled WGS sequence"/>
</dbReference>
<dbReference type="EMBL" id="OBEL01000004">
    <property type="protein sequence ID" value="SNZ20418.1"/>
    <property type="molecule type" value="Genomic_DNA"/>
</dbReference>
<gene>
    <name evidence="1" type="ORF">SAMN06265368_3521</name>
</gene>
<evidence type="ECO:0000313" key="2">
    <source>
        <dbReference type="Proteomes" id="UP000219439"/>
    </source>
</evidence>
<protein>
    <submittedName>
        <fullName evidence="1">Uncharacterized protein</fullName>
    </submittedName>
</protein>
<name>A0A285PG45_9HYPH</name>
<reference evidence="1 2" key="1">
    <citation type="submission" date="2017-09" db="EMBL/GenBank/DDBJ databases">
        <authorList>
            <person name="Ehlers B."/>
            <person name="Leendertz F.H."/>
        </authorList>
    </citation>
    <scope>NUCLEOTIDE SEQUENCE [LARGE SCALE GENOMIC DNA]</scope>
    <source>
        <strain evidence="1 2">DSM 18289</strain>
    </source>
</reference>
<accession>A0A285PG45</accession>
<dbReference type="AlphaFoldDB" id="A0A285PG45"/>
<organism evidence="1 2">
    <name type="scientific">Cohaesibacter gelatinilyticus</name>
    <dbReference type="NCBI Taxonomy" id="372072"/>
    <lineage>
        <taxon>Bacteria</taxon>
        <taxon>Pseudomonadati</taxon>
        <taxon>Pseudomonadota</taxon>
        <taxon>Alphaproteobacteria</taxon>
        <taxon>Hyphomicrobiales</taxon>
        <taxon>Cohaesibacteraceae</taxon>
    </lineage>
</organism>
<evidence type="ECO:0000313" key="1">
    <source>
        <dbReference type="EMBL" id="SNZ20418.1"/>
    </source>
</evidence>
<proteinExistence type="predicted"/>